<dbReference type="GeneID" id="26799033"/>
<protein>
    <submittedName>
        <fullName evidence="2">Uncharacterized protein</fullName>
    </submittedName>
</protein>
<keyword evidence="3" id="KW-1185">Reference proteome</keyword>
<dbReference type="KEGG" id="vg:26799033"/>
<organism evidence="2 3">
    <name type="scientific">Pseudomonas phage VCM</name>
    <dbReference type="NCBI Taxonomy" id="1729937"/>
    <lineage>
        <taxon>Viruses</taxon>
        <taxon>Duplodnaviria</taxon>
        <taxon>Heunggongvirae</taxon>
        <taxon>Uroviricota</taxon>
        <taxon>Caudoviricetes</taxon>
        <taxon>Vandenendeviridae</taxon>
        <taxon>Gorskivirinae</taxon>
        <taxon>Kremarvirus</taxon>
        <taxon>Kremarvirus VCM</taxon>
        <taxon>Otagovirus VCM</taxon>
    </lineage>
</organism>
<sequence length="42" mass="4540">MAKVFYEQAHPQGTVQSAGHKAFKVSAPKSRKRGRGNVKVSA</sequence>
<evidence type="ECO:0000313" key="3">
    <source>
        <dbReference type="Proteomes" id="UP000204441"/>
    </source>
</evidence>
<feature type="region of interest" description="Disordered" evidence="1">
    <location>
        <begin position="1"/>
        <end position="42"/>
    </location>
</feature>
<reference evidence="3" key="1">
    <citation type="submission" date="2015-10" db="EMBL/GenBank/DDBJ databases">
        <authorList>
            <person name="Millard A."/>
        </authorList>
    </citation>
    <scope>NUCLEOTIDE SEQUENCE [LARGE SCALE GENOMIC DNA]</scope>
</reference>
<accession>A0A0S4KYR6</accession>
<dbReference type="Proteomes" id="UP000204441">
    <property type="component" value="Genome"/>
</dbReference>
<gene>
    <name evidence="2" type="ORF">VCM_00064</name>
</gene>
<evidence type="ECO:0000256" key="1">
    <source>
        <dbReference type="SAM" id="MobiDB-lite"/>
    </source>
</evidence>
<dbReference type="EMBL" id="LN887844">
    <property type="protein sequence ID" value="CUR44283.1"/>
    <property type="molecule type" value="Genomic_DNA"/>
</dbReference>
<dbReference type="RefSeq" id="YP_009222662.1">
    <property type="nucleotide sequence ID" value="NC_029065.1"/>
</dbReference>
<name>A0A0S4KYR6_9CAUD</name>
<proteinExistence type="predicted"/>
<evidence type="ECO:0000313" key="2">
    <source>
        <dbReference type="EMBL" id="CUR44283.1"/>
    </source>
</evidence>